<evidence type="ECO:0000313" key="2">
    <source>
        <dbReference type="EMBL" id="TYJ55005.1"/>
    </source>
</evidence>
<sequence>MTPYDDTEPTGTHTHTTSGTTDANDKGEYLLPAPQFCDSAAGRTVFSAFLSALPGATASGPGNTRDVDTPRSGSFRASTPTAEGDDATPTGEEEEPQALSAKKILPWEIWPGINLPSWDSMLDNAADRISGDIHRGLSALKPSWKPASEALQKSVSESL</sequence>
<proteinExistence type="predicted"/>
<feature type="compositionally biased region" description="Acidic residues" evidence="1">
    <location>
        <begin position="83"/>
        <end position="96"/>
    </location>
</feature>
<name>A0A5D3AU98_9TREE</name>
<protein>
    <submittedName>
        <fullName evidence="2">Uncharacterized protein</fullName>
    </submittedName>
</protein>
<feature type="compositionally biased region" description="Low complexity" evidence="1">
    <location>
        <begin position="10"/>
        <end position="21"/>
    </location>
</feature>
<keyword evidence="3" id="KW-1185">Reference proteome</keyword>
<evidence type="ECO:0000256" key="1">
    <source>
        <dbReference type="SAM" id="MobiDB-lite"/>
    </source>
</evidence>
<dbReference type="Proteomes" id="UP000322245">
    <property type="component" value="Unassembled WGS sequence"/>
</dbReference>
<feature type="region of interest" description="Disordered" evidence="1">
    <location>
        <begin position="53"/>
        <end position="100"/>
    </location>
</feature>
<organism evidence="2 3">
    <name type="scientific">Cryptococcus floricola</name>
    <dbReference type="NCBI Taxonomy" id="2591691"/>
    <lineage>
        <taxon>Eukaryota</taxon>
        <taxon>Fungi</taxon>
        <taxon>Dikarya</taxon>
        <taxon>Basidiomycota</taxon>
        <taxon>Agaricomycotina</taxon>
        <taxon>Tremellomycetes</taxon>
        <taxon>Tremellales</taxon>
        <taxon>Cryptococcaceae</taxon>
        <taxon>Cryptococcus</taxon>
    </lineage>
</organism>
<gene>
    <name evidence="2" type="ORF">B9479_004316</name>
</gene>
<feature type="region of interest" description="Disordered" evidence="1">
    <location>
        <begin position="1"/>
        <end position="30"/>
    </location>
</feature>
<dbReference type="EMBL" id="NIDF01000048">
    <property type="protein sequence ID" value="TYJ55005.1"/>
    <property type="molecule type" value="Genomic_DNA"/>
</dbReference>
<accession>A0A5D3AU98</accession>
<evidence type="ECO:0000313" key="3">
    <source>
        <dbReference type="Proteomes" id="UP000322245"/>
    </source>
</evidence>
<feature type="compositionally biased region" description="Polar residues" evidence="1">
    <location>
        <begin position="71"/>
        <end position="81"/>
    </location>
</feature>
<dbReference type="AlphaFoldDB" id="A0A5D3AU98"/>
<reference evidence="2 3" key="1">
    <citation type="submission" date="2017-05" db="EMBL/GenBank/DDBJ databases">
        <title>The Genome Sequence of Tsuchiyaea wingfieldii DSM 27421.</title>
        <authorList>
            <person name="Cuomo C."/>
            <person name="Passer A."/>
            <person name="Billmyre B."/>
            <person name="Heitman J."/>
        </authorList>
    </citation>
    <scope>NUCLEOTIDE SEQUENCE [LARGE SCALE GENOMIC DNA]</scope>
    <source>
        <strain evidence="2 3">DSM 27421</strain>
    </source>
</reference>
<comment type="caution">
    <text evidence="2">The sequence shown here is derived from an EMBL/GenBank/DDBJ whole genome shotgun (WGS) entry which is preliminary data.</text>
</comment>